<dbReference type="GO" id="GO:0004674">
    <property type="term" value="F:protein serine/threonine kinase activity"/>
    <property type="evidence" value="ECO:0007669"/>
    <property type="project" value="TreeGrafter"/>
</dbReference>
<evidence type="ECO:0000313" key="4">
    <source>
        <dbReference type="Proteomes" id="UP000054248"/>
    </source>
</evidence>
<dbReference type="PROSITE" id="PS50011">
    <property type="entry name" value="PROTEIN_KINASE_DOM"/>
    <property type="match status" value="1"/>
</dbReference>
<accession>A0A0C3QV44</accession>
<dbReference type="SMART" id="SM00220">
    <property type="entry name" value="S_TKc"/>
    <property type="match status" value="1"/>
</dbReference>
<dbReference type="Pfam" id="PF13424">
    <property type="entry name" value="TPR_12"/>
    <property type="match status" value="1"/>
</dbReference>
<dbReference type="InterPro" id="IPR051681">
    <property type="entry name" value="Ser/Thr_Kinases-Pseudokinases"/>
</dbReference>
<name>A0A0C3QV44_9AGAM</name>
<dbReference type="Pfam" id="PF00069">
    <property type="entry name" value="Pkinase"/>
    <property type="match status" value="1"/>
</dbReference>
<proteinExistence type="predicted"/>
<protein>
    <recommendedName>
        <fullName evidence="2">Protein kinase domain-containing protein</fullName>
    </recommendedName>
</protein>
<dbReference type="Gene3D" id="1.10.510.10">
    <property type="entry name" value="Transferase(Phosphotransferase) domain 1"/>
    <property type="match status" value="1"/>
</dbReference>
<reference evidence="4" key="2">
    <citation type="submission" date="2015-01" db="EMBL/GenBank/DDBJ databases">
        <title>Evolutionary Origins and Diversification of the Mycorrhizal Mutualists.</title>
        <authorList>
            <consortium name="DOE Joint Genome Institute"/>
            <consortium name="Mycorrhizal Genomics Consortium"/>
            <person name="Kohler A."/>
            <person name="Kuo A."/>
            <person name="Nagy L.G."/>
            <person name="Floudas D."/>
            <person name="Copeland A."/>
            <person name="Barry K.W."/>
            <person name="Cichocki N."/>
            <person name="Veneault-Fourrey C."/>
            <person name="LaButti K."/>
            <person name="Lindquist E.A."/>
            <person name="Lipzen A."/>
            <person name="Lundell T."/>
            <person name="Morin E."/>
            <person name="Murat C."/>
            <person name="Riley R."/>
            <person name="Ohm R."/>
            <person name="Sun H."/>
            <person name="Tunlid A."/>
            <person name="Henrissat B."/>
            <person name="Grigoriev I.V."/>
            <person name="Hibbett D.S."/>
            <person name="Martin F."/>
        </authorList>
    </citation>
    <scope>NUCLEOTIDE SEQUENCE [LARGE SCALE GENOMIC DNA]</scope>
    <source>
        <strain evidence="4">MUT 4182</strain>
    </source>
</reference>
<feature type="region of interest" description="Disordered" evidence="1">
    <location>
        <begin position="1"/>
        <end position="21"/>
    </location>
</feature>
<dbReference type="SUPFAM" id="SSF48452">
    <property type="entry name" value="TPR-like"/>
    <property type="match status" value="1"/>
</dbReference>
<dbReference type="InterPro" id="IPR011990">
    <property type="entry name" value="TPR-like_helical_dom_sf"/>
</dbReference>
<organism evidence="3 4">
    <name type="scientific">Tulasnella calospora MUT 4182</name>
    <dbReference type="NCBI Taxonomy" id="1051891"/>
    <lineage>
        <taxon>Eukaryota</taxon>
        <taxon>Fungi</taxon>
        <taxon>Dikarya</taxon>
        <taxon>Basidiomycota</taxon>
        <taxon>Agaricomycotina</taxon>
        <taxon>Agaricomycetes</taxon>
        <taxon>Cantharellales</taxon>
        <taxon>Tulasnellaceae</taxon>
        <taxon>Tulasnella</taxon>
    </lineage>
</organism>
<dbReference type="InterPro" id="IPR000719">
    <property type="entry name" value="Prot_kinase_dom"/>
</dbReference>
<keyword evidence="4" id="KW-1185">Reference proteome</keyword>
<dbReference type="OrthoDB" id="5809444at2759"/>
<dbReference type="HOGENOM" id="CLU_000288_7_37_1"/>
<dbReference type="SUPFAM" id="SSF56112">
    <property type="entry name" value="Protein kinase-like (PK-like)"/>
    <property type="match status" value="1"/>
</dbReference>
<dbReference type="PROSITE" id="PS00108">
    <property type="entry name" value="PROTEIN_KINASE_ST"/>
    <property type="match status" value="1"/>
</dbReference>
<evidence type="ECO:0000259" key="2">
    <source>
        <dbReference type="PROSITE" id="PS50011"/>
    </source>
</evidence>
<dbReference type="STRING" id="1051891.A0A0C3QV44"/>
<dbReference type="AlphaFoldDB" id="A0A0C3QV44"/>
<dbReference type="InterPro" id="IPR008271">
    <property type="entry name" value="Ser/Thr_kinase_AS"/>
</dbReference>
<dbReference type="Proteomes" id="UP000054248">
    <property type="component" value="Unassembled WGS sequence"/>
</dbReference>
<dbReference type="GO" id="GO:0005524">
    <property type="term" value="F:ATP binding"/>
    <property type="evidence" value="ECO:0007669"/>
    <property type="project" value="InterPro"/>
</dbReference>
<dbReference type="EMBL" id="KN822954">
    <property type="protein sequence ID" value="KIO32439.1"/>
    <property type="molecule type" value="Genomic_DNA"/>
</dbReference>
<dbReference type="Gene3D" id="1.25.40.10">
    <property type="entry name" value="Tetratricopeptide repeat domain"/>
    <property type="match status" value="1"/>
</dbReference>
<feature type="compositionally biased region" description="Basic and acidic residues" evidence="1">
    <location>
        <begin position="11"/>
        <end position="21"/>
    </location>
</feature>
<dbReference type="InterPro" id="IPR011009">
    <property type="entry name" value="Kinase-like_dom_sf"/>
</dbReference>
<feature type="domain" description="Protein kinase" evidence="2">
    <location>
        <begin position="70"/>
        <end position="353"/>
    </location>
</feature>
<gene>
    <name evidence="3" type="ORF">M407DRAFT_18493</name>
</gene>
<evidence type="ECO:0000256" key="1">
    <source>
        <dbReference type="SAM" id="MobiDB-lite"/>
    </source>
</evidence>
<sequence>MAPSDPWKSSSKHDPDSLKEGFDALQVRDMETPQSCTGMSVAGVKKAEKFAQKLLATLSGRRLSISEIKVIGNSPRDGGGYADVLVATLLRKSCNTGEPKKIAVKKLRFVLSDDMTEEKVFRSFVNELLLLDKMSHPNIVEILSFVEDIEKRIAWLVFLWEDNGNLRDFLRSGKWEIPERGDTSQIQDVTLRLEYLHTRQPPICHGDLKSLNILVNSSNRAIITDFGSARITNSQQSRLSVTASNGTLTLTGLTFSFRWAPPEVLNGEQVDLASDMGAGLDRLGAITDCYPFEELDGEFQVTMRIVQGQLPLIYGHDQLSRIHLLYSVMERCWNPDPKQRPSSTECRKIIEWVPSAIPVKQTSERSKIRSATLLLQLGEINRLQNRYEEASNCYMEGLTIAQSTGDWSTLARLLVQLAANHQADTHYVEAKSCYTQALSIY</sequence>
<evidence type="ECO:0000313" key="3">
    <source>
        <dbReference type="EMBL" id="KIO32439.1"/>
    </source>
</evidence>
<dbReference type="PANTHER" id="PTHR44329">
    <property type="entry name" value="SERINE/THREONINE-PROTEIN KINASE TNNI3K-RELATED"/>
    <property type="match status" value="1"/>
</dbReference>
<reference evidence="3 4" key="1">
    <citation type="submission" date="2014-04" db="EMBL/GenBank/DDBJ databases">
        <authorList>
            <consortium name="DOE Joint Genome Institute"/>
            <person name="Kuo A."/>
            <person name="Girlanda M."/>
            <person name="Perotto S."/>
            <person name="Kohler A."/>
            <person name="Nagy L.G."/>
            <person name="Floudas D."/>
            <person name="Copeland A."/>
            <person name="Barry K.W."/>
            <person name="Cichocki N."/>
            <person name="Veneault-Fourrey C."/>
            <person name="LaButti K."/>
            <person name="Lindquist E.A."/>
            <person name="Lipzen A."/>
            <person name="Lundell T."/>
            <person name="Morin E."/>
            <person name="Murat C."/>
            <person name="Sun H."/>
            <person name="Tunlid A."/>
            <person name="Henrissat B."/>
            <person name="Grigoriev I.V."/>
            <person name="Hibbett D.S."/>
            <person name="Martin F."/>
            <person name="Nordberg H.P."/>
            <person name="Cantor M.N."/>
            <person name="Hua S.X."/>
        </authorList>
    </citation>
    <scope>NUCLEOTIDE SEQUENCE [LARGE SCALE GENOMIC DNA]</scope>
    <source>
        <strain evidence="3 4">MUT 4182</strain>
    </source>
</reference>